<dbReference type="PANTHER" id="PTHR43308">
    <property type="entry name" value="OUTER MEMBRANE PROTEIN ALPHA-RELATED"/>
    <property type="match status" value="1"/>
</dbReference>
<evidence type="ECO:0000256" key="1">
    <source>
        <dbReference type="SAM" id="MobiDB-lite"/>
    </source>
</evidence>
<gene>
    <name evidence="3" type="ORF">EF514_07295</name>
</gene>
<dbReference type="Gene3D" id="2.60.40.1140">
    <property type="entry name" value="Collagen-binding surface protein Cna, B-type domain"/>
    <property type="match status" value="1"/>
</dbReference>
<name>A0A437S6C7_9FIRM</name>
<proteinExistence type="predicted"/>
<dbReference type="InterPro" id="IPR008454">
    <property type="entry name" value="Collagen-bd_Cna-like_B-typ_dom"/>
</dbReference>
<organism evidence="3 4">
    <name type="scientific">Anaerosphaera multitolerans</name>
    <dbReference type="NCBI Taxonomy" id="2487351"/>
    <lineage>
        <taxon>Bacteria</taxon>
        <taxon>Bacillati</taxon>
        <taxon>Bacillota</taxon>
        <taxon>Tissierellia</taxon>
        <taxon>Tissierellales</taxon>
        <taxon>Peptoniphilaceae</taxon>
        <taxon>Anaerosphaera</taxon>
    </lineage>
</organism>
<accession>A0A437S6C7</accession>
<dbReference type="Proteomes" id="UP000288812">
    <property type="component" value="Unassembled WGS sequence"/>
</dbReference>
<dbReference type="OrthoDB" id="1698971at2"/>
<dbReference type="Pfam" id="PF05738">
    <property type="entry name" value="Cna_B"/>
    <property type="match status" value="1"/>
</dbReference>
<sequence>ESSTRNDLKGEKTWDHGDNPVEDQPKEITVNLYADGKKVESKKVTAAEDWKYDFGPQPKYGNGKEIKYTVDEEDIPNYDKVITGFNIKNTYNPGAPHLVSTKTDNLSRAKVEIGDTFKYSITVKNIGKVDAKDVEISDRVPSKLDILNVTPKEAKISGQLVEYTVPEIKAEESFTMTIEVKVNKTARDGDRIKNVAVVDGKDVPSREIVVDEDDGYLYIPSIKLNKDDHYAYMIGYPDDTFRPQGNITRAEVTTIFFRMMTDESRNNYWSTTNDFGDVQSTDWFNNAISTMSNAGGVNGYPDGTFRPNANITRGEFATMASRFLVDSGSLTNYQFTDTKGNWAEDAINKLASNGLISGYPDGSFKPDQQITRAEAATLMNAVLERTPHKDNLLSNMKRWVDNTDTSEWYYAQVQEATNSHTYTRTSKTDKEVWQDLLPIRDWAAFEKEWSGANSASSPGSVTK</sequence>
<dbReference type="InterPro" id="IPR013783">
    <property type="entry name" value="Ig-like_fold"/>
</dbReference>
<feature type="domain" description="SLH" evidence="2">
    <location>
        <begin position="330"/>
        <end position="393"/>
    </location>
</feature>
<dbReference type="EMBL" id="RLIH01000009">
    <property type="protein sequence ID" value="RVU54550.1"/>
    <property type="molecule type" value="Genomic_DNA"/>
</dbReference>
<feature type="domain" description="SLH" evidence="2">
    <location>
        <begin position="271"/>
        <end position="329"/>
    </location>
</feature>
<dbReference type="SUPFAM" id="SSF49478">
    <property type="entry name" value="Cna protein B-type domain"/>
    <property type="match status" value="1"/>
</dbReference>
<dbReference type="Pfam" id="PF00395">
    <property type="entry name" value="SLH"/>
    <property type="match status" value="3"/>
</dbReference>
<comment type="caution">
    <text evidence="3">The sequence shown here is derived from an EMBL/GenBank/DDBJ whole genome shotgun (WGS) entry which is preliminary data.</text>
</comment>
<dbReference type="NCBIfam" id="TIGR01451">
    <property type="entry name" value="B_ant_repeat"/>
    <property type="match status" value="1"/>
</dbReference>
<keyword evidence="4" id="KW-1185">Reference proteome</keyword>
<dbReference type="Gene3D" id="2.60.40.10">
    <property type="entry name" value="Immunoglobulins"/>
    <property type="match status" value="1"/>
</dbReference>
<evidence type="ECO:0000259" key="2">
    <source>
        <dbReference type="PROSITE" id="PS51272"/>
    </source>
</evidence>
<feature type="region of interest" description="Disordered" evidence="1">
    <location>
        <begin position="1"/>
        <end position="26"/>
    </location>
</feature>
<dbReference type="InterPro" id="IPR001434">
    <property type="entry name" value="OmcB-like_DUF11"/>
</dbReference>
<dbReference type="RefSeq" id="WP_127724772.1">
    <property type="nucleotide sequence ID" value="NZ_RLIH01000009.1"/>
</dbReference>
<reference evidence="3 4" key="1">
    <citation type="submission" date="2018-11" db="EMBL/GenBank/DDBJ databases">
        <title>Genome sequencing and assembly of Anaerosphaera sp. nov., GS7-6-2.</title>
        <authorList>
            <person name="Rettenmaier R."/>
            <person name="Liebl W."/>
            <person name="Zverlov V."/>
        </authorList>
    </citation>
    <scope>NUCLEOTIDE SEQUENCE [LARGE SCALE GENOMIC DNA]</scope>
    <source>
        <strain evidence="3 4">GS7-6-2</strain>
    </source>
</reference>
<protein>
    <submittedName>
        <fullName evidence="3">Cna B-type domain-containing protein</fullName>
    </submittedName>
</protein>
<dbReference type="CDD" id="cd00222">
    <property type="entry name" value="CollagenBindB"/>
    <property type="match status" value="1"/>
</dbReference>
<dbReference type="InterPro" id="IPR051465">
    <property type="entry name" value="Cell_Envelope_Struct_Comp"/>
</dbReference>
<dbReference type="AlphaFoldDB" id="A0A437S6C7"/>
<evidence type="ECO:0000313" key="4">
    <source>
        <dbReference type="Proteomes" id="UP000288812"/>
    </source>
</evidence>
<evidence type="ECO:0000313" key="3">
    <source>
        <dbReference type="EMBL" id="RVU54550.1"/>
    </source>
</evidence>
<dbReference type="PROSITE" id="PS51272">
    <property type="entry name" value="SLH"/>
    <property type="match status" value="3"/>
</dbReference>
<dbReference type="InterPro" id="IPR001119">
    <property type="entry name" value="SLH_dom"/>
</dbReference>
<feature type="non-terminal residue" evidence="3">
    <location>
        <position position="1"/>
    </location>
</feature>
<feature type="domain" description="SLH" evidence="2">
    <location>
        <begin position="205"/>
        <end position="270"/>
    </location>
</feature>
<dbReference type="Pfam" id="PF01345">
    <property type="entry name" value="DUF11"/>
    <property type="match status" value="1"/>
</dbReference>
<dbReference type="InterPro" id="IPR047589">
    <property type="entry name" value="DUF11_rpt"/>
</dbReference>